<dbReference type="InterPro" id="IPR004274">
    <property type="entry name" value="FCP1_dom"/>
</dbReference>
<dbReference type="EMBL" id="OZ023717">
    <property type="protein sequence ID" value="CAK9866457.1"/>
    <property type="molecule type" value="Genomic_DNA"/>
</dbReference>
<dbReference type="InterPro" id="IPR050365">
    <property type="entry name" value="TIM50"/>
</dbReference>
<dbReference type="PROSITE" id="PS50969">
    <property type="entry name" value="FCP1"/>
    <property type="match status" value="1"/>
</dbReference>
<evidence type="ECO:0000259" key="1">
    <source>
        <dbReference type="PROSITE" id="PS50969"/>
    </source>
</evidence>
<dbReference type="Proteomes" id="UP001497522">
    <property type="component" value="Chromosome 16"/>
</dbReference>
<name>A0ABP1AVD7_9BRYO</name>
<dbReference type="InterPro" id="IPR023214">
    <property type="entry name" value="HAD_sf"/>
</dbReference>
<proteinExistence type="predicted"/>
<sequence>MSLMSLPPMRREDQGKKTLVLDLDETLIHSSFQPTRVYDFIIRVEIEGRMTTIYVLKRPYVDRFLLAVSRKFEVVVFTASLRKYADPLLDQLDINGLIKYRLYRNSCRSMQGGFVKDLSRLGRDMSNVVIVDNNPHSYLLQPSNAIPIGTYIDNMRDRELLDLIDFLDHLADSFDSVPTTLSLHFSN</sequence>
<reference evidence="2" key="1">
    <citation type="submission" date="2024-03" db="EMBL/GenBank/DDBJ databases">
        <authorList>
            <consortium name="ELIXIR-Norway"/>
            <consortium name="Elixir Norway"/>
        </authorList>
    </citation>
    <scope>NUCLEOTIDE SEQUENCE</scope>
</reference>
<dbReference type="InterPro" id="IPR036412">
    <property type="entry name" value="HAD-like_sf"/>
</dbReference>
<dbReference type="InterPro" id="IPR011948">
    <property type="entry name" value="Dullard_phosphatase"/>
</dbReference>
<dbReference type="Gene3D" id="3.40.50.1000">
    <property type="entry name" value="HAD superfamily/HAD-like"/>
    <property type="match status" value="1"/>
</dbReference>
<dbReference type="CDD" id="cd07521">
    <property type="entry name" value="HAD_FCP1-like"/>
    <property type="match status" value="1"/>
</dbReference>
<feature type="domain" description="FCP1 homology" evidence="1">
    <location>
        <begin position="12"/>
        <end position="170"/>
    </location>
</feature>
<dbReference type="PANTHER" id="PTHR12210">
    <property type="entry name" value="DULLARD PROTEIN PHOSPHATASE"/>
    <property type="match status" value="1"/>
</dbReference>
<evidence type="ECO:0000313" key="2">
    <source>
        <dbReference type="EMBL" id="CAK9866457.1"/>
    </source>
</evidence>
<dbReference type="SUPFAM" id="SSF56784">
    <property type="entry name" value="HAD-like"/>
    <property type="match status" value="1"/>
</dbReference>
<accession>A0ABP1AVD7</accession>
<dbReference type="SMART" id="SM00577">
    <property type="entry name" value="CPDc"/>
    <property type="match status" value="1"/>
</dbReference>
<organism evidence="2 3">
    <name type="scientific">Sphagnum jensenii</name>
    <dbReference type="NCBI Taxonomy" id="128206"/>
    <lineage>
        <taxon>Eukaryota</taxon>
        <taxon>Viridiplantae</taxon>
        <taxon>Streptophyta</taxon>
        <taxon>Embryophyta</taxon>
        <taxon>Bryophyta</taxon>
        <taxon>Sphagnophytina</taxon>
        <taxon>Sphagnopsida</taxon>
        <taxon>Sphagnales</taxon>
        <taxon>Sphagnaceae</taxon>
        <taxon>Sphagnum</taxon>
    </lineage>
</organism>
<evidence type="ECO:0000313" key="3">
    <source>
        <dbReference type="Proteomes" id="UP001497522"/>
    </source>
</evidence>
<dbReference type="Pfam" id="PF03031">
    <property type="entry name" value="NIF"/>
    <property type="match status" value="1"/>
</dbReference>
<protein>
    <recommendedName>
        <fullName evidence="1">FCP1 homology domain-containing protein</fullName>
    </recommendedName>
</protein>
<gene>
    <name evidence="2" type="ORF">CSSPJE1EN2_LOCUS9452</name>
</gene>
<keyword evidence="3" id="KW-1185">Reference proteome</keyword>
<dbReference type="NCBIfam" id="TIGR02251">
    <property type="entry name" value="HIF-SF_euk"/>
    <property type="match status" value="1"/>
</dbReference>